<dbReference type="Proteomes" id="UP001152531">
    <property type="component" value="Unassembled WGS sequence"/>
</dbReference>
<evidence type="ECO:0000313" key="1">
    <source>
        <dbReference type="EMBL" id="CAH6718838.1"/>
    </source>
</evidence>
<name>A0ACA9Y1R3_9ASCO</name>
<gene>
    <name evidence="1" type="ORF">CLIB1444_01S15632</name>
</gene>
<dbReference type="EMBL" id="CALSDN010000001">
    <property type="protein sequence ID" value="CAH6718838.1"/>
    <property type="molecule type" value="Genomic_DNA"/>
</dbReference>
<accession>A0ACA9Y1R3</accession>
<reference evidence="1" key="1">
    <citation type="submission" date="2022-06" db="EMBL/GenBank/DDBJ databases">
        <authorList>
            <person name="Legras J.-L."/>
            <person name="Devillers H."/>
            <person name="Grondin C."/>
        </authorList>
    </citation>
    <scope>NUCLEOTIDE SEQUENCE</scope>
    <source>
        <strain evidence="1">CLIB 1444</strain>
    </source>
</reference>
<protein>
    <submittedName>
        <fullName evidence="1">Uncharacterized protein</fullName>
    </submittedName>
</protein>
<evidence type="ECO:0000313" key="2">
    <source>
        <dbReference type="Proteomes" id="UP001152531"/>
    </source>
</evidence>
<organism evidence="1 2">
    <name type="scientific">[Candida] jaroonii</name>
    <dbReference type="NCBI Taxonomy" id="467808"/>
    <lineage>
        <taxon>Eukaryota</taxon>
        <taxon>Fungi</taxon>
        <taxon>Dikarya</taxon>
        <taxon>Ascomycota</taxon>
        <taxon>Saccharomycotina</taxon>
        <taxon>Pichiomycetes</taxon>
        <taxon>Debaryomycetaceae</taxon>
        <taxon>Yamadazyma</taxon>
    </lineage>
</organism>
<comment type="caution">
    <text evidence="1">The sequence shown here is derived from an EMBL/GenBank/DDBJ whole genome shotgun (WGS) entry which is preliminary data.</text>
</comment>
<proteinExistence type="predicted"/>
<keyword evidence="2" id="KW-1185">Reference proteome</keyword>
<sequence>MDLLNLGTKSRKTGIRPRLNILRDKYDMEDIDEFFESDNEDEIGGDKNEGRIARMINFNDDEADKFDLSPISMDKEKEKDKKRVSIQEKSGSTPSPRYDYDDIQFDDDMNDPSPIDESLDQSGISPEPTPPRNRKFTGSSRGSNSQLNSPENSSKSPSRSASSFTKKMALGKTKRATRTKQAKPQITTSKPSPLPSPPPDGLRRSKRTKISPLAYWRGERIVYSRADEFSNDPDTTLIEDIHKIPLQEIKEVIHVTPNVDPIPKRRRTRKKNKEEHYDYESDPEVIGSEWFKNKTLELEVYENQQSESTTSREIAYTMEYDKFNEPPKSSDIENYKIAPVFEQTSNLAGGIFEFPVEGFKSSKSSGNCTYMFHVIKGLVEVNLSNNTFAVTRGCSFQVPSGNTYGITNIGTTPAKLFCVQVLTEES</sequence>